<feature type="transmembrane region" description="Helical" evidence="6">
    <location>
        <begin position="318"/>
        <end position="349"/>
    </location>
</feature>
<evidence type="ECO:0000256" key="3">
    <source>
        <dbReference type="ARBA" id="ARBA00022692"/>
    </source>
</evidence>
<dbReference type="Pfam" id="PF02687">
    <property type="entry name" value="FtsX"/>
    <property type="match status" value="1"/>
</dbReference>
<sequence>MGSSDGRGQGVSVMLLGWRNIQRRLASSVATGAIVMLTVLVAVTGACTYRAIGAGLSLASDRLGADIIVLPSEVGISAQEALFVAEPANVYMPANTVDIVESVPGVERVTPQFFTQSLNQSCCSVLGVTRVVGVDPESDFVIAPWLSSDAAPLEESSIYLGADAPEVTGGMATILGRQFVVAGRLEATGSSVDETIFMNLDTARSLGWESPYLANVWKMADPFTSVSAVMVSVEPEADPEVVARAIDDACPVSSATAVSGLVRNTASQLGLFAALFGGMVAAVALIAMLGLAGRLSFLARERRAEMGFLRAVGFSRRFVVGGLLCEVAMLGVTGAAVGGALGCGIAAYLAPRIHQVMALPAAPPGGAQMVGIVVLACAIALAVCLAAAAVPVRGALHGGALAAMQKGDLA</sequence>
<evidence type="ECO:0000256" key="5">
    <source>
        <dbReference type="ARBA" id="ARBA00023136"/>
    </source>
</evidence>
<feature type="transmembrane region" description="Helical" evidence="6">
    <location>
        <begin position="369"/>
        <end position="390"/>
    </location>
</feature>
<keyword evidence="5 6" id="KW-0472">Membrane</keyword>
<evidence type="ECO:0000259" key="8">
    <source>
        <dbReference type="Pfam" id="PF12704"/>
    </source>
</evidence>
<reference evidence="9" key="1">
    <citation type="submission" date="2018-08" db="EMBL/GenBank/DDBJ databases">
        <title>Murine metabolic-syndrome-specific gut microbial biobank.</title>
        <authorList>
            <person name="Liu C."/>
        </authorList>
    </citation>
    <scope>NUCLEOTIDE SEQUENCE [LARGE SCALE GENOMIC DNA]</scope>
    <source>
        <strain evidence="9">Z82</strain>
    </source>
</reference>
<feature type="transmembrane region" description="Helical" evidence="6">
    <location>
        <begin position="269"/>
        <end position="297"/>
    </location>
</feature>
<dbReference type="InterPro" id="IPR025857">
    <property type="entry name" value="MacB_PCD"/>
</dbReference>
<evidence type="ECO:0000256" key="4">
    <source>
        <dbReference type="ARBA" id="ARBA00022989"/>
    </source>
</evidence>
<comment type="subcellular location">
    <subcellularLocation>
        <location evidence="1">Cell membrane</location>
        <topology evidence="1">Multi-pass membrane protein</topology>
    </subcellularLocation>
</comment>
<feature type="domain" description="MacB-like periplasmic core" evidence="8">
    <location>
        <begin position="33"/>
        <end position="248"/>
    </location>
</feature>
<organism evidence="9">
    <name type="scientific">Muribaculaceae bacterium Z82</name>
    <dbReference type="NCBI Taxonomy" id="2304548"/>
    <lineage>
        <taxon>Bacteria</taxon>
        <taxon>Pseudomonadati</taxon>
        <taxon>Bacteroidota</taxon>
        <taxon>Bacteroidia</taxon>
        <taxon>Bacteroidales</taxon>
        <taxon>Muribaculaceae</taxon>
    </lineage>
</organism>
<dbReference type="AlphaFoldDB" id="A0A7C9NBJ8"/>
<proteinExistence type="predicted"/>
<keyword evidence="4 6" id="KW-1133">Transmembrane helix</keyword>
<name>A0A7C9NBJ8_9BACT</name>
<dbReference type="PANTHER" id="PTHR43738">
    <property type="entry name" value="ABC TRANSPORTER, MEMBRANE PROTEIN"/>
    <property type="match status" value="1"/>
</dbReference>
<feature type="transmembrane region" description="Helical" evidence="6">
    <location>
        <begin position="29"/>
        <end position="52"/>
    </location>
</feature>
<accession>A0A7C9NBJ8</accession>
<dbReference type="InterPro" id="IPR003838">
    <property type="entry name" value="ABC3_permease_C"/>
</dbReference>
<protein>
    <submittedName>
        <fullName evidence="9">Uncharacterized protein</fullName>
    </submittedName>
</protein>
<comment type="caution">
    <text evidence="9">The sequence shown here is derived from an EMBL/GenBank/DDBJ whole genome shotgun (WGS) entry which is preliminary data.</text>
</comment>
<dbReference type="GO" id="GO:0005886">
    <property type="term" value="C:plasma membrane"/>
    <property type="evidence" value="ECO:0007669"/>
    <property type="project" value="UniProtKB-SubCell"/>
</dbReference>
<evidence type="ECO:0000259" key="7">
    <source>
        <dbReference type="Pfam" id="PF02687"/>
    </source>
</evidence>
<evidence type="ECO:0000313" key="9">
    <source>
        <dbReference type="EMBL" id="NBI34943.1"/>
    </source>
</evidence>
<feature type="domain" description="ABC3 transporter permease C-terminal" evidence="7">
    <location>
        <begin position="279"/>
        <end position="395"/>
    </location>
</feature>
<dbReference type="InterPro" id="IPR051125">
    <property type="entry name" value="ABC-4/HrtB_transporter"/>
</dbReference>
<evidence type="ECO:0000256" key="1">
    <source>
        <dbReference type="ARBA" id="ARBA00004651"/>
    </source>
</evidence>
<keyword evidence="3 6" id="KW-0812">Transmembrane</keyword>
<dbReference type="EMBL" id="QWKH01000057">
    <property type="protein sequence ID" value="NBI34943.1"/>
    <property type="molecule type" value="Genomic_DNA"/>
</dbReference>
<dbReference type="PANTHER" id="PTHR43738:SF2">
    <property type="entry name" value="ABC TRANSPORTER PERMEASE"/>
    <property type="match status" value="1"/>
</dbReference>
<evidence type="ECO:0000256" key="6">
    <source>
        <dbReference type="SAM" id="Phobius"/>
    </source>
</evidence>
<dbReference type="Pfam" id="PF12704">
    <property type="entry name" value="MacB_PCD"/>
    <property type="match status" value="1"/>
</dbReference>
<keyword evidence="2" id="KW-1003">Cell membrane</keyword>
<gene>
    <name evidence="9" type="ORF">D1639_07865</name>
</gene>
<evidence type="ECO:0000256" key="2">
    <source>
        <dbReference type="ARBA" id="ARBA00022475"/>
    </source>
</evidence>